<dbReference type="SUPFAM" id="SSF49785">
    <property type="entry name" value="Galactose-binding domain-like"/>
    <property type="match status" value="1"/>
</dbReference>
<protein>
    <submittedName>
        <fullName evidence="3">T9SS C-terminal target domain-containing protein</fullName>
    </submittedName>
</protein>
<dbReference type="Gene3D" id="2.60.120.260">
    <property type="entry name" value="Galactose-binding domain-like"/>
    <property type="match status" value="1"/>
</dbReference>
<reference evidence="3 4" key="1">
    <citation type="submission" date="2018-08" db="EMBL/GenBank/DDBJ databases">
        <title>A genome reference for cultivated species of the human gut microbiota.</title>
        <authorList>
            <person name="Zou Y."/>
            <person name="Xue W."/>
            <person name="Luo G."/>
        </authorList>
    </citation>
    <scope>NUCLEOTIDE SEQUENCE [LARGE SCALE GENOMIC DNA]</scope>
    <source>
        <strain evidence="3 4">AM40-30BH</strain>
    </source>
</reference>
<dbReference type="InterPro" id="IPR026444">
    <property type="entry name" value="Secre_tail"/>
</dbReference>
<dbReference type="NCBIfam" id="TIGR04183">
    <property type="entry name" value="Por_Secre_tail"/>
    <property type="match status" value="1"/>
</dbReference>
<dbReference type="EMBL" id="QSGO01000007">
    <property type="protein sequence ID" value="RHB35089.1"/>
    <property type="molecule type" value="Genomic_DNA"/>
</dbReference>
<dbReference type="Proteomes" id="UP000284379">
    <property type="component" value="Unassembled WGS sequence"/>
</dbReference>
<evidence type="ECO:0000256" key="1">
    <source>
        <dbReference type="SAM" id="SignalP"/>
    </source>
</evidence>
<evidence type="ECO:0000313" key="4">
    <source>
        <dbReference type="Proteomes" id="UP000284379"/>
    </source>
</evidence>
<feature type="chain" id="PRO_5019439985" evidence="1">
    <location>
        <begin position="21"/>
        <end position="650"/>
    </location>
</feature>
<dbReference type="Pfam" id="PF00754">
    <property type="entry name" value="F5_F8_type_C"/>
    <property type="match status" value="1"/>
</dbReference>
<feature type="domain" description="F5/8 type C" evidence="2">
    <location>
        <begin position="13"/>
        <end position="156"/>
    </location>
</feature>
<dbReference type="RefSeq" id="WP_122201594.1">
    <property type="nucleotide sequence ID" value="NZ_CABJFV010000007.1"/>
</dbReference>
<dbReference type="AlphaFoldDB" id="A0A413VNH5"/>
<comment type="caution">
    <text evidence="3">The sequence shown here is derived from an EMBL/GenBank/DDBJ whole genome shotgun (WGS) entry which is preliminary data.</text>
</comment>
<sequence>MRKPLLLSLIFFVLSVTTYAQSNVINLALNKPSEASTIYDSRFPASKAFDGDNTDNSRWSAAKNAATDQWLQVDLQEATLFDRILVTEYKNEKRISSFKVQVSDDTVLWTDVAVVNSSIPDGGIISFEPVTSRYVRLFIVLATREPTINEMGVYYQKTPLPDLGVTMKFEDMRGPLTDVELTYYKAYLKGLSPATNNIGNTLVYGRIGLAAEGMAFMYAATRDREILDILIRHCDYMLYCRNDQPGGDKRTIWTGIVEKCWPNKAMGELDQPYSGSENGDILGHIYFCAYLILLSPELHALEAPASDKLSDWGTTYLDRAKKFIAMCDEGMEFVEKLIAKDGRMYYPNTPAWRAMGTFYADRNGRGIPVNQQMMLLNGFQKAVECYEVLGINPEKKKEYMKVIQNSIDWQHETLETRKITVNGVSQEYCRWYYHMAGNTIEDYGHAAFTMQTYYKLLDSELFTNLDAAKLIRFSNTFKYVMYDKATHTVSYKVDGSTPSSENRPSAAKAGWILLSIVDPELYDYLLTMPGNTATDPGLMAHFLYAKSKMFGVKGFTASPIDLSNYGKGTGIESVKTASENIYVSGLVKDRLFIETGLPLKSVKVIGMDGQVLINQSFEPEVSVAHLSSGIYLVRLEAMDGTVIIKKIIKQ</sequence>
<proteinExistence type="predicted"/>
<accession>A0A413VNH5</accession>
<feature type="signal peptide" evidence="1">
    <location>
        <begin position="1"/>
        <end position="20"/>
    </location>
</feature>
<dbReference type="InterPro" id="IPR000421">
    <property type="entry name" value="FA58C"/>
</dbReference>
<evidence type="ECO:0000313" key="3">
    <source>
        <dbReference type="EMBL" id="RHB35089.1"/>
    </source>
</evidence>
<name>A0A413VNH5_9BACE</name>
<organism evidence="3 4">
    <name type="scientific">Bacteroides nordii</name>
    <dbReference type="NCBI Taxonomy" id="291645"/>
    <lineage>
        <taxon>Bacteria</taxon>
        <taxon>Pseudomonadati</taxon>
        <taxon>Bacteroidota</taxon>
        <taxon>Bacteroidia</taxon>
        <taxon>Bacteroidales</taxon>
        <taxon>Bacteroidaceae</taxon>
        <taxon>Bacteroides</taxon>
    </lineage>
</organism>
<gene>
    <name evidence="3" type="ORF">DW888_11645</name>
</gene>
<dbReference type="InterPro" id="IPR008979">
    <property type="entry name" value="Galactose-bd-like_sf"/>
</dbReference>
<keyword evidence="1" id="KW-0732">Signal</keyword>
<dbReference type="PROSITE" id="PS50022">
    <property type="entry name" value="FA58C_3"/>
    <property type="match status" value="1"/>
</dbReference>
<evidence type="ECO:0000259" key="2">
    <source>
        <dbReference type="PROSITE" id="PS50022"/>
    </source>
</evidence>